<feature type="domain" description="Thioredoxin" evidence="6">
    <location>
        <begin position="1"/>
        <end position="108"/>
    </location>
</feature>
<reference evidence="7" key="1">
    <citation type="submission" date="2020-11" db="EMBL/GenBank/DDBJ databases">
        <authorList>
            <consortium name="DOE Joint Genome Institute"/>
            <person name="Ahrendt S."/>
            <person name="Riley R."/>
            <person name="Andreopoulos W."/>
            <person name="Labutti K."/>
            <person name="Pangilinan J."/>
            <person name="Ruiz-Duenas F.J."/>
            <person name="Barrasa J.M."/>
            <person name="Sanchez-Garcia M."/>
            <person name="Camarero S."/>
            <person name="Miyauchi S."/>
            <person name="Serrano A."/>
            <person name="Linde D."/>
            <person name="Babiker R."/>
            <person name="Drula E."/>
            <person name="Ayuso-Fernandez I."/>
            <person name="Pacheco R."/>
            <person name="Padilla G."/>
            <person name="Ferreira P."/>
            <person name="Barriuso J."/>
            <person name="Kellner H."/>
            <person name="Castanera R."/>
            <person name="Alfaro M."/>
            <person name="Ramirez L."/>
            <person name="Pisabarro A.G."/>
            <person name="Kuo A."/>
            <person name="Tritt A."/>
            <person name="Lipzen A."/>
            <person name="He G."/>
            <person name="Yan M."/>
            <person name="Ng V."/>
            <person name="Cullen D."/>
            <person name="Martin F."/>
            <person name="Rosso M.-N."/>
            <person name="Henrissat B."/>
            <person name="Hibbett D."/>
            <person name="Martinez A.T."/>
            <person name="Grigoriev I.V."/>
        </authorList>
    </citation>
    <scope>NUCLEOTIDE SEQUENCE</scope>
    <source>
        <strain evidence="7">CIRM-BRFM 674</strain>
    </source>
</reference>
<evidence type="ECO:0000313" key="8">
    <source>
        <dbReference type="Proteomes" id="UP000807469"/>
    </source>
</evidence>
<dbReference type="SUPFAM" id="SSF52833">
    <property type="entry name" value="Thioredoxin-like"/>
    <property type="match status" value="1"/>
</dbReference>
<name>A0A9P6CL10_9AGAR</name>
<feature type="active site" description="Nucleophile" evidence="4">
    <location>
        <position position="31"/>
    </location>
</feature>
<dbReference type="Gene3D" id="3.40.30.10">
    <property type="entry name" value="Glutaredoxin"/>
    <property type="match status" value="1"/>
</dbReference>
<comment type="similarity">
    <text evidence="3">Belongs to the thioredoxin family.</text>
</comment>
<feature type="active site" description="Nucleophile" evidence="4">
    <location>
        <position position="34"/>
    </location>
</feature>
<dbReference type="PIRSF" id="PIRSF000077">
    <property type="entry name" value="Thioredoxin"/>
    <property type="match status" value="1"/>
</dbReference>
<dbReference type="InterPro" id="IPR036249">
    <property type="entry name" value="Thioredoxin-like_sf"/>
</dbReference>
<dbReference type="InterPro" id="IPR005746">
    <property type="entry name" value="Thioredoxin"/>
</dbReference>
<dbReference type="PROSITE" id="PS51352">
    <property type="entry name" value="THIOREDOXIN_2"/>
    <property type="match status" value="1"/>
</dbReference>
<evidence type="ECO:0000256" key="3">
    <source>
        <dbReference type="PIRNR" id="PIRNR000077"/>
    </source>
</evidence>
<feature type="disulfide bond" description="Redox-active" evidence="5">
    <location>
        <begin position="31"/>
        <end position="34"/>
    </location>
</feature>
<proteinExistence type="inferred from homology"/>
<comment type="caution">
    <text evidence="7">The sequence shown here is derived from an EMBL/GenBank/DDBJ whole genome shotgun (WGS) entry which is preliminary data.</text>
</comment>
<dbReference type="InterPro" id="IPR017937">
    <property type="entry name" value="Thioredoxin_CS"/>
</dbReference>
<dbReference type="PRINTS" id="PR00421">
    <property type="entry name" value="THIOREDOXIN"/>
</dbReference>
<dbReference type="FunFam" id="3.40.30.10:FF:000245">
    <property type="entry name" value="Thioredoxin"/>
    <property type="match status" value="1"/>
</dbReference>
<dbReference type="AlphaFoldDB" id="A0A9P6CL10"/>
<dbReference type="NCBIfam" id="TIGR01068">
    <property type="entry name" value="thioredoxin"/>
    <property type="match status" value="1"/>
</dbReference>
<evidence type="ECO:0000313" key="7">
    <source>
        <dbReference type="EMBL" id="KAF9470586.1"/>
    </source>
</evidence>
<keyword evidence="5" id="KW-0676">Redox-active center</keyword>
<dbReference type="PROSITE" id="PS00194">
    <property type="entry name" value="THIOREDOXIN_1"/>
    <property type="match status" value="1"/>
</dbReference>
<dbReference type="GO" id="GO:0015035">
    <property type="term" value="F:protein-disulfide reductase activity"/>
    <property type="evidence" value="ECO:0007669"/>
    <property type="project" value="InterPro"/>
</dbReference>
<evidence type="ECO:0000259" key="6">
    <source>
        <dbReference type="PROSITE" id="PS51352"/>
    </source>
</evidence>
<feature type="site" description="Deprotonates C-terminal active site Cys" evidence="4">
    <location>
        <position position="25"/>
    </location>
</feature>
<gene>
    <name evidence="7" type="ORF">BDN70DRAFT_888955</name>
</gene>
<organism evidence="7 8">
    <name type="scientific">Pholiota conissans</name>
    <dbReference type="NCBI Taxonomy" id="109636"/>
    <lineage>
        <taxon>Eukaryota</taxon>
        <taxon>Fungi</taxon>
        <taxon>Dikarya</taxon>
        <taxon>Basidiomycota</taxon>
        <taxon>Agaricomycotina</taxon>
        <taxon>Agaricomycetes</taxon>
        <taxon>Agaricomycetidae</taxon>
        <taxon>Agaricales</taxon>
        <taxon>Agaricineae</taxon>
        <taxon>Strophariaceae</taxon>
        <taxon>Pholiota</taxon>
    </lineage>
</organism>
<feature type="site" description="Contributes to redox potential value" evidence="4">
    <location>
        <position position="32"/>
    </location>
</feature>
<evidence type="ECO:0000256" key="4">
    <source>
        <dbReference type="PIRSR" id="PIRSR000077-1"/>
    </source>
</evidence>
<evidence type="ECO:0000256" key="1">
    <source>
        <dbReference type="ARBA" id="ARBA00020570"/>
    </source>
</evidence>
<feature type="site" description="Contributes to redox potential value" evidence="4">
    <location>
        <position position="33"/>
    </location>
</feature>
<dbReference type="CDD" id="cd02947">
    <property type="entry name" value="TRX_family"/>
    <property type="match status" value="1"/>
</dbReference>
<dbReference type="EMBL" id="MU155920">
    <property type="protein sequence ID" value="KAF9470586.1"/>
    <property type="molecule type" value="Genomic_DNA"/>
</dbReference>
<sequence length="112" mass="12168">MPVTEITSFDQFKTVIAGDKPVVIDFWAPWCGPCRAISPIFARFSDVAEQAEAVGFYKVDTDALPDVAQEVGIRAMPTFILFQNGNKIHETLGANPAQLDGLIKQGVTLTKA</sequence>
<dbReference type="Proteomes" id="UP000807469">
    <property type="component" value="Unassembled WGS sequence"/>
</dbReference>
<dbReference type="PANTHER" id="PTHR46115">
    <property type="entry name" value="THIOREDOXIN-LIKE PROTEIN 1"/>
    <property type="match status" value="1"/>
</dbReference>
<keyword evidence="2 5" id="KW-1015">Disulfide bond</keyword>
<dbReference type="Pfam" id="PF00085">
    <property type="entry name" value="Thioredoxin"/>
    <property type="match status" value="1"/>
</dbReference>
<protein>
    <recommendedName>
        <fullName evidence="1 3">Thioredoxin</fullName>
    </recommendedName>
</protein>
<accession>A0A9P6CL10</accession>
<evidence type="ECO:0000256" key="2">
    <source>
        <dbReference type="ARBA" id="ARBA00023157"/>
    </source>
</evidence>
<dbReference type="OrthoDB" id="2121326at2759"/>
<evidence type="ECO:0000256" key="5">
    <source>
        <dbReference type="PIRSR" id="PIRSR000077-4"/>
    </source>
</evidence>
<keyword evidence="8" id="KW-1185">Reference proteome</keyword>
<dbReference type="InterPro" id="IPR013766">
    <property type="entry name" value="Thioredoxin_domain"/>
</dbReference>